<dbReference type="PIRSF" id="PIRSF001365">
    <property type="entry name" value="DHDPS"/>
    <property type="match status" value="1"/>
</dbReference>
<evidence type="ECO:0000256" key="10">
    <source>
        <dbReference type="ARBA" id="ARBA00023270"/>
    </source>
</evidence>
<feature type="binding site" evidence="15">
    <location>
        <position position="50"/>
    </location>
    <ligand>
        <name>pyruvate</name>
        <dbReference type="ChEBI" id="CHEBI:15361"/>
    </ligand>
</feature>
<dbReference type="SUPFAM" id="SSF51569">
    <property type="entry name" value="Aldolase"/>
    <property type="match status" value="1"/>
</dbReference>
<dbReference type="NCBIfam" id="TIGR00674">
    <property type="entry name" value="dapA"/>
    <property type="match status" value="1"/>
</dbReference>
<dbReference type="InterPro" id="IPR002220">
    <property type="entry name" value="DapA-like"/>
</dbReference>
<sequence>MSSVVNFRGIMPAFPTPVFDDGKINRSVLKAYVRYLIDAGCEGLVPLGGTGESNGLTQKAREDVVATVVEAAEGKVPVVPGVLNPGYHDAVKAAQAYTREGASGLLVITPYYVHATQAGLTDYYRSFRQEVDLPILAYDIPYRTGVTLAAETLIELARDSAIAGMKACNTDIAHFNKVAAGMPEDFALLSGEDGLFPAHMLLGAKGGIIATASLNPAYWVKIFHAAQNGQYREAVSLQRALLPFLDVIFSEINPGPLRQALTMIGFDVGGTLKPLVDPEPEKQSQIRKVLKELSVIDALGTSLNA</sequence>
<dbReference type="InterPro" id="IPR020625">
    <property type="entry name" value="Schiff_base-form_aldolases_AS"/>
</dbReference>
<comment type="similarity">
    <text evidence="3 13">Belongs to the DapA family.</text>
</comment>
<dbReference type="SMART" id="SM01130">
    <property type="entry name" value="DHDPS"/>
    <property type="match status" value="1"/>
</dbReference>
<dbReference type="Pfam" id="PF00701">
    <property type="entry name" value="DHDPS"/>
    <property type="match status" value="1"/>
</dbReference>
<evidence type="ECO:0000256" key="3">
    <source>
        <dbReference type="ARBA" id="ARBA00007592"/>
    </source>
</evidence>
<keyword evidence="9 13" id="KW-0456">Lyase</keyword>
<dbReference type="AlphaFoldDB" id="A0A1B6VJB2"/>
<evidence type="ECO:0000256" key="13">
    <source>
        <dbReference type="PIRNR" id="PIRNR001365"/>
    </source>
</evidence>
<accession>A0A1B6VJB2</accession>
<gene>
    <name evidence="16" type="ORF">A0123_02203</name>
</gene>
<evidence type="ECO:0000256" key="4">
    <source>
        <dbReference type="ARBA" id="ARBA00012086"/>
    </source>
</evidence>
<keyword evidence="5" id="KW-0963">Cytoplasm</keyword>
<reference evidence="16 17" key="1">
    <citation type="submission" date="2016-03" db="EMBL/GenBank/DDBJ databases">
        <title>Draft genome sequence of Gluconobacter cerinus strain CECT 9110.</title>
        <authorList>
            <person name="Sainz F."/>
            <person name="Mas A."/>
            <person name="Torija M.J."/>
        </authorList>
    </citation>
    <scope>NUCLEOTIDE SEQUENCE [LARGE SCALE GENOMIC DNA]</scope>
    <source>
        <strain evidence="16 17">CECT 9110</strain>
    </source>
</reference>
<evidence type="ECO:0000256" key="12">
    <source>
        <dbReference type="NCBIfam" id="TIGR00674"/>
    </source>
</evidence>
<organism evidence="16 17">
    <name type="scientific">Gluconobacter cerinus</name>
    <dbReference type="NCBI Taxonomy" id="38307"/>
    <lineage>
        <taxon>Bacteria</taxon>
        <taxon>Pseudomonadati</taxon>
        <taxon>Pseudomonadota</taxon>
        <taxon>Alphaproteobacteria</taxon>
        <taxon>Acetobacterales</taxon>
        <taxon>Acetobacteraceae</taxon>
        <taxon>Gluconobacter</taxon>
    </lineage>
</organism>
<evidence type="ECO:0000256" key="15">
    <source>
        <dbReference type="PIRSR" id="PIRSR001365-2"/>
    </source>
</evidence>
<dbReference type="PRINTS" id="PR00146">
    <property type="entry name" value="DHPICSNTHASE"/>
</dbReference>
<evidence type="ECO:0000256" key="11">
    <source>
        <dbReference type="ARBA" id="ARBA00047836"/>
    </source>
</evidence>
<comment type="function">
    <text evidence="1">Catalyzes the condensation of (S)-aspartate-beta-semialdehyde [(S)-ASA] and pyruvate to 4-hydroxy-tetrahydrodipicolinate (HTPA).</text>
</comment>
<comment type="pathway">
    <text evidence="2">Amino-acid biosynthesis; L-lysine biosynthesis via DAP pathway; (S)-tetrahydrodipicolinate from L-aspartate: step 3/4.</text>
</comment>
<dbReference type="UniPathway" id="UPA00034">
    <property type="reaction ID" value="UER00017"/>
</dbReference>
<dbReference type="InterPro" id="IPR005263">
    <property type="entry name" value="DapA"/>
</dbReference>
<dbReference type="PANTHER" id="PTHR12128">
    <property type="entry name" value="DIHYDRODIPICOLINATE SYNTHASE"/>
    <property type="match status" value="1"/>
</dbReference>
<feature type="active site" description="Proton donor/acceptor" evidence="14">
    <location>
        <position position="138"/>
    </location>
</feature>
<dbReference type="InterPro" id="IPR013785">
    <property type="entry name" value="Aldolase_TIM"/>
</dbReference>
<evidence type="ECO:0000256" key="1">
    <source>
        <dbReference type="ARBA" id="ARBA00003294"/>
    </source>
</evidence>
<keyword evidence="10" id="KW-0704">Schiff base</keyword>
<proteinExistence type="inferred from homology"/>
<feature type="active site" description="Schiff-base intermediate with substrate" evidence="14">
    <location>
        <position position="166"/>
    </location>
</feature>
<protein>
    <recommendedName>
        <fullName evidence="4 12">4-hydroxy-tetrahydrodipicolinate synthase</fullName>
        <ecNumber evidence="4 12">4.3.3.7</ecNumber>
    </recommendedName>
</protein>
<evidence type="ECO:0000313" key="17">
    <source>
        <dbReference type="Proteomes" id="UP000077786"/>
    </source>
</evidence>
<evidence type="ECO:0000256" key="5">
    <source>
        <dbReference type="ARBA" id="ARBA00022490"/>
    </source>
</evidence>
<evidence type="ECO:0000256" key="7">
    <source>
        <dbReference type="ARBA" id="ARBA00022915"/>
    </source>
</evidence>
<dbReference type="Proteomes" id="UP000077786">
    <property type="component" value="Unassembled WGS sequence"/>
</dbReference>
<dbReference type="GO" id="GO:0009089">
    <property type="term" value="P:lysine biosynthetic process via diaminopimelate"/>
    <property type="evidence" value="ECO:0007669"/>
    <property type="project" value="UniProtKB-UniRule"/>
</dbReference>
<evidence type="ECO:0000256" key="9">
    <source>
        <dbReference type="ARBA" id="ARBA00023239"/>
    </source>
</evidence>
<evidence type="ECO:0000313" key="16">
    <source>
        <dbReference type="EMBL" id="OAJ67057.1"/>
    </source>
</evidence>
<keyword evidence="8" id="KW-0457">Lysine biosynthesis</keyword>
<dbReference type="PROSITE" id="PS00666">
    <property type="entry name" value="DHDPS_2"/>
    <property type="match status" value="1"/>
</dbReference>
<name>A0A1B6VJB2_9PROT</name>
<evidence type="ECO:0000256" key="2">
    <source>
        <dbReference type="ARBA" id="ARBA00005120"/>
    </source>
</evidence>
<dbReference type="GO" id="GO:0019877">
    <property type="term" value="P:diaminopimelate biosynthetic process"/>
    <property type="evidence" value="ECO:0007669"/>
    <property type="project" value="UniProtKB-KW"/>
</dbReference>
<dbReference type="PATRIC" id="fig|38307.3.peg.2287"/>
<dbReference type="GO" id="GO:0008840">
    <property type="term" value="F:4-hydroxy-tetrahydrodipicolinate synthase activity"/>
    <property type="evidence" value="ECO:0007669"/>
    <property type="project" value="UniProtKB-UniRule"/>
</dbReference>
<evidence type="ECO:0000256" key="14">
    <source>
        <dbReference type="PIRSR" id="PIRSR001365-1"/>
    </source>
</evidence>
<keyword evidence="6" id="KW-0028">Amino-acid biosynthesis</keyword>
<dbReference type="EMBL" id="LUTU01000010">
    <property type="protein sequence ID" value="OAJ67057.1"/>
    <property type="molecule type" value="Genomic_DNA"/>
</dbReference>
<comment type="caution">
    <text evidence="16">The sequence shown here is derived from an EMBL/GenBank/DDBJ whole genome shotgun (WGS) entry which is preliminary data.</text>
</comment>
<feature type="binding site" evidence="15">
    <location>
        <position position="208"/>
    </location>
    <ligand>
        <name>pyruvate</name>
        <dbReference type="ChEBI" id="CHEBI:15361"/>
    </ligand>
</feature>
<dbReference type="OrthoDB" id="9778880at2"/>
<dbReference type="PANTHER" id="PTHR12128:SF66">
    <property type="entry name" value="4-HYDROXY-2-OXOGLUTARATE ALDOLASE, MITOCHONDRIAL"/>
    <property type="match status" value="1"/>
</dbReference>
<evidence type="ECO:0000256" key="6">
    <source>
        <dbReference type="ARBA" id="ARBA00022605"/>
    </source>
</evidence>
<keyword evidence="7" id="KW-0220">Diaminopimelate biosynthesis</keyword>
<evidence type="ECO:0000256" key="8">
    <source>
        <dbReference type="ARBA" id="ARBA00023154"/>
    </source>
</evidence>
<comment type="catalytic activity">
    <reaction evidence="11">
        <text>L-aspartate 4-semialdehyde + pyruvate = (2S,4S)-4-hydroxy-2,3,4,5-tetrahydrodipicolinate + H2O + H(+)</text>
        <dbReference type="Rhea" id="RHEA:34171"/>
        <dbReference type="ChEBI" id="CHEBI:15361"/>
        <dbReference type="ChEBI" id="CHEBI:15377"/>
        <dbReference type="ChEBI" id="CHEBI:15378"/>
        <dbReference type="ChEBI" id="CHEBI:67139"/>
        <dbReference type="ChEBI" id="CHEBI:537519"/>
        <dbReference type="EC" id="4.3.3.7"/>
    </reaction>
</comment>
<dbReference type="EC" id="4.3.3.7" evidence="4 12"/>
<dbReference type="Gene3D" id="3.20.20.70">
    <property type="entry name" value="Aldolase class I"/>
    <property type="match status" value="1"/>
</dbReference>